<proteinExistence type="predicted"/>
<evidence type="ECO:0000313" key="2">
    <source>
        <dbReference type="Proteomes" id="UP001499841"/>
    </source>
</evidence>
<gene>
    <name evidence="1" type="ORF">GCM10022262_29280</name>
</gene>
<dbReference type="Proteomes" id="UP001499841">
    <property type="component" value="Unassembled WGS sequence"/>
</dbReference>
<organism evidence="1 2">
    <name type="scientific">Georgenia daeguensis</name>
    <dbReference type="NCBI Taxonomy" id="908355"/>
    <lineage>
        <taxon>Bacteria</taxon>
        <taxon>Bacillati</taxon>
        <taxon>Actinomycetota</taxon>
        <taxon>Actinomycetes</taxon>
        <taxon>Micrococcales</taxon>
        <taxon>Bogoriellaceae</taxon>
        <taxon>Georgenia</taxon>
    </lineage>
</organism>
<keyword evidence="1" id="KW-0378">Hydrolase</keyword>
<dbReference type="InterPro" id="IPR006379">
    <property type="entry name" value="HAD-SF_hydro_IIB"/>
</dbReference>
<protein>
    <submittedName>
        <fullName evidence="1">HAD family hydrolase</fullName>
    </submittedName>
</protein>
<dbReference type="InterPro" id="IPR036412">
    <property type="entry name" value="HAD-like_sf"/>
</dbReference>
<name>A0ABP8EXS8_9MICO</name>
<dbReference type="Gene3D" id="3.40.50.1000">
    <property type="entry name" value="HAD superfamily/HAD-like"/>
    <property type="match status" value="1"/>
</dbReference>
<dbReference type="InterPro" id="IPR023214">
    <property type="entry name" value="HAD_sf"/>
</dbReference>
<dbReference type="PANTHER" id="PTHR10000:SF8">
    <property type="entry name" value="HAD SUPERFAMILY HYDROLASE-LIKE, TYPE 3"/>
    <property type="match status" value="1"/>
</dbReference>
<dbReference type="PANTHER" id="PTHR10000">
    <property type="entry name" value="PHOSPHOSERINE PHOSPHATASE"/>
    <property type="match status" value="1"/>
</dbReference>
<dbReference type="Pfam" id="PF08282">
    <property type="entry name" value="Hydrolase_3"/>
    <property type="match status" value="2"/>
</dbReference>
<dbReference type="RefSeq" id="WP_345042653.1">
    <property type="nucleotide sequence ID" value="NZ_BAABBA010000015.1"/>
</dbReference>
<evidence type="ECO:0000313" key="1">
    <source>
        <dbReference type="EMBL" id="GAA4288568.1"/>
    </source>
</evidence>
<dbReference type="GO" id="GO:0016787">
    <property type="term" value="F:hydrolase activity"/>
    <property type="evidence" value="ECO:0007669"/>
    <property type="project" value="UniProtKB-KW"/>
</dbReference>
<sequence length="293" mass="30888">MRETDRLAPVAERAARWRRLVPDSVPAAGPDLMVALDIDGTLLTHDGGLGEEVRGAVTDLRASGAHVVLATGRSVQATIPVAVELGLTDGMMVCSNGAVCVRIDPQEELGYEITDVVTFDPGPALRLLRQELPDGLFAVEDLGRGYKVTAPFPMGELTGEVQIVPFEELLDAPATRVTLRAPHLDSSDFDALVDRIGLHGVGYAVGWTAWLDISPEGVNKASALEMLRGRLDIDPGATVAMGDGGNDLEMLEWAAHGVAMGNAGPHVHAVADAVTGEVLEDGAAVVLRALLER</sequence>
<dbReference type="PROSITE" id="PS01229">
    <property type="entry name" value="COF_2"/>
    <property type="match status" value="1"/>
</dbReference>
<dbReference type="SUPFAM" id="SSF56784">
    <property type="entry name" value="HAD-like"/>
    <property type="match status" value="1"/>
</dbReference>
<dbReference type="EMBL" id="BAABBA010000015">
    <property type="protein sequence ID" value="GAA4288568.1"/>
    <property type="molecule type" value="Genomic_DNA"/>
</dbReference>
<accession>A0ABP8EXS8</accession>
<keyword evidence="2" id="KW-1185">Reference proteome</keyword>
<dbReference type="NCBIfam" id="TIGR01484">
    <property type="entry name" value="HAD-SF-IIB"/>
    <property type="match status" value="1"/>
</dbReference>
<comment type="caution">
    <text evidence="1">The sequence shown here is derived from an EMBL/GenBank/DDBJ whole genome shotgun (WGS) entry which is preliminary data.</text>
</comment>
<reference evidence="2" key="1">
    <citation type="journal article" date="2019" name="Int. J. Syst. Evol. Microbiol.">
        <title>The Global Catalogue of Microorganisms (GCM) 10K type strain sequencing project: providing services to taxonomists for standard genome sequencing and annotation.</title>
        <authorList>
            <consortium name="The Broad Institute Genomics Platform"/>
            <consortium name="The Broad Institute Genome Sequencing Center for Infectious Disease"/>
            <person name="Wu L."/>
            <person name="Ma J."/>
        </authorList>
    </citation>
    <scope>NUCLEOTIDE SEQUENCE [LARGE SCALE GENOMIC DNA]</scope>
    <source>
        <strain evidence="2">JCM 17459</strain>
    </source>
</reference>
<dbReference type="Gene3D" id="3.30.1240.10">
    <property type="match status" value="1"/>
</dbReference>